<dbReference type="CDD" id="cd05402">
    <property type="entry name" value="NT_PAP_TUTase"/>
    <property type="match status" value="1"/>
</dbReference>
<dbReference type="Gene3D" id="1.10.1410.10">
    <property type="match status" value="1"/>
</dbReference>
<comment type="cofactor">
    <cofactor evidence="2">
        <name>Mg(2+)</name>
        <dbReference type="ChEBI" id="CHEBI:18420"/>
    </cofactor>
</comment>
<dbReference type="InterPro" id="IPR002058">
    <property type="entry name" value="PAP_assoc"/>
</dbReference>
<dbReference type="AlphaFoldDB" id="A0AAV8ZIC1"/>
<evidence type="ECO:0000256" key="4">
    <source>
        <dbReference type="ARBA" id="ARBA00022723"/>
    </source>
</evidence>
<dbReference type="GO" id="GO:0031123">
    <property type="term" value="P:RNA 3'-end processing"/>
    <property type="evidence" value="ECO:0007669"/>
    <property type="project" value="TreeGrafter"/>
</dbReference>
<comment type="cofactor">
    <cofactor evidence="1">
        <name>Mn(2+)</name>
        <dbReference type="ChEBI" id="CHEBI:29035"/>
    </cofactor>
</comment>
<keyword evidence="10" id="KW-1185">Reference proteome</keyword>
<keyword evidence="5" id="KW-0460">Magnesium</keyword>
<dbReference type="GO" id="GO:1990817">
    <property type="term" value="F:poly(A) RNA polymerase activity"/>
    <property type="evidence" value="ECO:0007669"/>
    <property type="project" value="TreeGrafter"/>
</dbReference>
<comment type="caution">
    <text evidence="9">The sequence shown here is derived from an EMBL/GenBank/DDBJ whole genome shotgun (WGS) entry which is preliminary data.</text>
</comment>
<organism evidence="9 10">
    <name type="scientific">Aromia moschata</name>
    <dbReference type="NCBI Taxonomy" id="1265417"/>
    <lineage>
        <taxon>Eukaryota</taxon>
        <taxon>Metazoa</taxon>
        <taxon>Ecdysozoa</taxon>
        <taxon>Arthropoda</taxon>
        <taxon>Hexapoda</taxon>
        <taxon>Insecta</taxon>
        <taxon>Pterygota</taxon>
        <taxon>Neoptera</taxon>
        <taxon>Endopterygota</taxon>
        <taxon>Coleoptera</taxon>
        <taxon>Polyphaga</taxon>
        <taxon>Cucujiformia</taxon>
        <taxon>Chrysomeloidea</taxon>
        <taxon>Cerambycidae</taxon>
        <taxon>Cerambycinae</taxon>
        <taxon>Callichromatini</taxon>
        <taxon>Aromia</taxon>
    </lineage>
</organism>
<dbReference type="Gene3D" id="3.30.460.10">
    <property type="entry name" value="Beta Polymerase, domain 2"/>
    <property type="match status" value="1"/>
</dbReference>
<keyword evidence="4" id="KW-0479">Metal-binding</keyword>
<dbReference type="Pfam" id="PF03828">
    <property type="entry name" value="PAP_assoc"/>
    <property type="match status" value="1"/>
</dbReference>
<keyword evidence="3" id="KW-0808">Transferase</keyword>
<evidence type="ECO:0000259" key="8">
    <source>
        <dbReference type="Pfam" id="PF22600"/>
    </source>
</evidence>
<dbReference type="SUPFAM" id="SSF81631">
    <property type="entry name" value="PAP/OAS1 substrate-binding domain"/>
    <property type="match status" value="1"/>
</dbReference>
<dbReference type="GO" id="GO:0046872">
    <property type="term" value="F:metal ion binding"/>
    <property type="evidence" value="ECO:0007669"/>
    <property type="project" value="UniProtKB-KW"/>
</dbReference>
<feature type="compositionally biased region" description="Basic and acidic residues" evidence="6">
    <location>
        <begin position="542"/>
        <end position="581"/>
    </location>
</feature>
<dbReference type="InterPro" id="IPR054708">
    <property type="entry name" value="MTPAP-like_central"/>
</dbReference>
<evidence type="ECO:0000256" key="1">
    <source>
        <dbReference type="ARBA" id="ARBA00001936"/>
    </source>
</evidence>
<dbReference type="InterPro" id="IPR043519">
    <property type="entry name" value="NT_sf"/>
</dbReference>
<protein>
    <recommendedName>
        <fullName evidence="11">Poly(A) RNA polymerase, mitochondrial</fullName>
    </recommendedName>
</protein>
<feature type="domain" description="Poly(A) RNA polymerase mitochondrial-like central palm" evidence="8">
    <location>
        <begin position="190"/>
        <end position="340"/>
    </location>
</feature>
<dbReference type="Pfam" id="PF22600">
    <property type="entry name" value="MTPAP-like_central"/>
    <property type="match status" value="1"/>
</dbReference>
<gene>
    <name evidence="9" type="ORF">NQ318_018798</name>
</gene>
<reference evidence="9" key="1">
    <citation type="journal article" date="2023" name="Insect Mol. Biol.">
        <title>Genome sequencing provides insights into the evolution of gene families encoding plant cell wall-degrading enzymes in longhorned beetles.</title>
        <authorList>
            <person name="Shin N.R."/>
            <person name="Okamura Y."/>
            <person name="Kirsch R."/>
            <person name="Pauchet Y."/>
        </authorList>
    </citation>
    <scope>NUCLEOTIDE SEQUENCE</scope>
    <source>
        <strain evidence="9">AMC_N1</strain>
    </source>
</reference>
<dbReference type="PANTHER" id="PTHR12271:SF133">
    <property type="entry name" value="POLY(A) RNA POLYMERASE, MITOCHONDRIAL"/>
    <property type="match status" value="1"/>
</dbReference>
<feature type="domain" description="PAP-associated" evidence="7">
    <location>
        <begin position="421"/>
        <end position="457"/>
    </location>
</feature>
<name>A0AAV8ZIC1_9CUCU</name>
<dbReference type="Proteomes" id="UP001162162">
    <property type="component" value="Unassembled WGS sequence"/>
</dbReference>
<evidence type="ECO:0000313" key="9">
    <source>
        <dbReference type="EMBL" id="KAJ8963327.1"/>
    </source>
</evidence>
<evidence type="ECO:0000313" key="10">
    <source>
        <dbReference type="Proteomes" id="UP001162162"/>
    </source>
</evidence>
<evidence type="ECO:0000259" key="7">
    <source>
        <dbReference type="Pfam" id="PF03828"/>
    </source>
</evidence>
<evidence type="ECO:0000256" key="6">
    <source>
        <dbReference type="SAM" id="MobiDB-lite"/>
    </source>
</evidence>
<proteinExistence type="predicted"/>
<evidence type="ECO:0000256" key="5">
    <source>
        <dbReference type="ARBA" id="ARBA00022842"/>
    </source>
</evidence>
<sequence length="588" mass="67338">MSIFFSSFTKWNFAKCTNKSFNSLCYGVLSERLNNGRVRCYSTKSQKLVVQKGKFIPFLERINLRRAEAKRSIVVQVQSAQSFKELYTYCSSMGTVKCMFHYTTGVEPMHFIIIEFAEDSDLINVLSASSCSEENQAIPTQSQFLWFRAASRKLGKLKQNKAVSLSSENATNILNDDQIGDALRKCENVSEQMRELYSITRLNDVGTRLRFLTARQIENAISGMFPFARAYPFGSSVNGCGKMDCDLDLVLRLVDRKMDEDSRLIFHCKAPSGTERTMSQRHMESMGDLIHFFLPGCTNVRRILQARIPIIKYHQQLTDVECDLSMSNMSGVHMSDFLYLMGELDERVRPLIFTLRKWARDIGLTNSSPKPLRSPPVLPSLNTLVKLAGPDDKYVTEDGINCTFLRDMSKYDGKTANTESLESLLCEFFEFYSQFDFSKKAVCLNEAVALTKPEHSAMYIVNPLERGLNVSKNVSLEEAERFKTEVHNALWVLESRENKVENWGLLSIFERKQRLSYNINFPSSAKQGRLMEISTLFDEEKESSGDETENKVEFKSDSIKQEVDRIKKTTREKINAHEGGIKRQKNRR</sequence>
<accession>A0AAV8ZIC1</accession>
<dbReference type="PANTHER" id="PTHR12271">
    <property type="entry name" value="POLY A POLYMERASE CID PAP -RELATED"/>
    <property type="match status" value="1"/>
</dbReference>
<feature type="region of interest" description="Disordered" evidence="6">
    <location>
        <begin position="538"/>
        <end position="588"/>
    </location>
</feature>
<evidence type="ECO:0008006" key="11">
    <source>
        <dbReference type="Google" id="ProtNLM"/>
    </source>
</evidence>
<dbReference type="SUPFAM" id="SSF81301">
    <property type="entry name" value="Nucleotidyltransferase"/>
    <property type="match status" value="1"/>
</dbReference>
<evidence type="ECO:0000256" key="2">
    <source>
        <dbReference type="ARBA" id="ARBA00001946"/>
    </source>
</evidence>
<dbReference type="EMBL" id="JAPWTK010000001">
    <property type="protein sequence ID" value="KAJ8963327.1"/>
    <property type="molecule type" value="Genomic_DNA"/>
</dbReference>
<evidence type="ECO:0000256" key="3">
    <source>
        <dbReference type="ARBA" id="ARBA00022679"/>
    </source>
</evidence>